<gene>
    <name evidence="1" type="ORF">HDC12614</name>
</gene>
<organism evidence="1">
    <name type="scientific">Drosophila melanogaster</name>
    <name type="common">Fruit fly</name>
    <dbReference type="NCBI Taxonomy" id="7227"/>
    <lineage>
        <taxon>Eukaryota</taxon>
        <taxon>Metazoa</taxon>
        <taxon>Ecdysozoa</taxon>
        <taxon>Arthropoda</taxon>
        <taxon>Hexapoda</taxon>
        <taxon>Insecta</taxon>
        <taxon>Pterygota</taxon>
        <taxon>Neoptera</taxon>
        <taxon>Endopterygota</taxon>
        <taxon>Diptera</taxon>
        <taxon>Brachycera</taxon>
        <taxon>Muscomorpha</taxon>
        <taxon>Ephydroidea</taxon>
        <taxon>Drosophilidae</taxon>
        <taxon>Drosophila</taxon>
        <taxon>Sophophora</taxon>
    </lineage>
</organism>
<accession>Q6IKE9</accession>
<dbReference type="EMBL" id="BK002417">
    <property type="protein sequence ID" value="DAA03923.1"/>
    <property type="molecule type" value="Genomic_DNA"/>
</dbReference>
<reference evidence="1" key="1">
    <citation type="journal article" date="2003" name="Genome Biol.">
        <title>An integrated gene annotation and transcriptional profiling approach towards the full gene content of the Drosophila genome.</title>
        <authorList>
            <person name="Hild M."/>
            <person name="Beckmann B."/>
            <person name="Haas S.A."/>
            <person name="Koch B."/>
            <person name="Solovyev V."/>
            <person name="Busold C."/>
            <person name="Fellenberg K."/>
            <person name="Boutros M."/>
            <person name="Vingron M."/>
            <person name="Sauer F."/>
            <person name="Hoheisel J.D."/>
            <person name="Paro R."/>
        </authorList>
    </citation>
    <scope>NUCLEOTIDE SEQUENCE</scope>
</reference>
<name>Q6IKE9_DROME</name>
<dbReference type="AlphaFoldDB" id="Q6IKE9"/>
<sequence length="55" mass="6136">MNQIECDYDDEAVMTRLLPMSHRRMMEMDGGRSAPGMPIKISVSSAWGASTIFVD</sequence>
<protein>
    <submittedName>
        <fullName evidence="1">HDC12614</fullName>
    </submittedName>
</protein>
<evidence type="ECO:0000313" key="1">
    <source>
        <dbReference type="EMBL" id="DAA03923.1"/>
    </source>
</evidence>
<proteinExistence type="predicted"/>